<evidence type="ECO:0000256" key="9">
    <source>
        <dbReference type="ARBA" id="ARBA00022801"/>
    </source>
</evidence>
<keyword evidence="9" id="KW-0378">Hydrolase</keyword>
<dbReference type="AlphaFoldDB" id="A0A939FK52"/>
<dbReference type="SUPFAM" id="SSF53187">
    <property type="entry name" value="Zn-dependent exopeptidases"/>
    <property type="match status" value="1"/>
</dbReference>
<evidence type="ECO:0000256" key="1">
    <source>
        <dbReference type="ARBA" id="ARBA00001947"/>
    </source>
</evidence>
<comment type="subcellular location">
    <subcellularLocation>
        <location evidence="2">Secreted</location>
    </subcellularLocation>
</comment>
<dbReference type="GO" id="GO:0004177">
    <property type="term" value="F:aminopeptidase activity"/>
    <property type="evidence" value="ECO:0007669"/>
    <property type="project" value="InterPro"/>
</dbReference>
<evidence type="ECO:0000256" key="12">
    <source>
        <dbReference type="SAM" id="SignalP"/>
    </source>
</evidence>
<evidence type="ECO:0000256" key="4">
    <source>
        <dbReference type="ARBA" id="ARBA00011245"/>
    </source>
</evidence>
<dbReference type="Pfam" id="PF04389">
    <property type="entry name" value="Peptidase_M28"/>
    <property type="match status" value="1"/>
</dbReference>
<dbReference type="EMBL" id="JAFMOF010000001">
    <property type="protein sequence ID" value="MBO0652068.1"/>
    <property type="molecule type" value="Genomic_DNA"/>
</dbReference>
<evidence type="ECO:0000256" key="10">
    <source>
        <dbReference type="ARBA" id="ARBA00022833"/>
    </source>
</evidence>
<evidence type="ECO:0000256" key="7">
    <source>
        <dbReference type="ARBA" id="ARBA00022723"/>
    </source>
</evidence>
<dbReference type="GO" id="GO:0005576">
    <property type="term" value="C:extracellular region"/>
    <property type="evidence" value="ECO:0007669"/>
    <property type="project" value="UniProtKB-SubCell"/>
</dbReference>
<feature type="chain" id="PRO_5037390331" evidence="12">
    <location>
        <begin position="41"/>
        <end position="462"/>
    </location>
</feature>
<evidence type="ECO:0000256" key="3">
    <source>
        <dbReference type="ARBA" id="ARBA00005957"/>
    </source>
</evidence>
<keyword evidence="11" id="KW-1015">Disulfide bond</keyword>
<evidence type="ECO:0000256" key="11">
    <source>
        <dbReference type="ARBA" id="ARBA00023157"/>
    </source>
</evidence>
<organism evidence="14 15">
    <name type="scientific">Streptomyces triculaminicus</name>
    <dbReference type="NCBI Taxonomy" id="2816232"/>
    <lineage>
        <taxon>Bacteria</taxon>
        <taxon>Bacillati</taxon>
        <taxon>Actinomycetota</taxon>
        <taxon>Actinomycetes</taxon>
        <taxon>Kitasatosporales</taxon>
        <taxon>Streptomycetaceae</taxon>
        <taxon>Streptomyces</taxon>
    </lineage>
</organism>
<keyword evidence="7" id="KW-0479">Metal-binding</keyword>
<evidence type="ECO:0000256" key="2">
    <source>
        <dbReference type="ARBA" id="ARBA00004613"/>
    </source>
</evidence>
<keyword evidence="6" id="KW-0645">Protease</keyword>
<dbReference type="GO" id="GO:0006508">
    <property type="term" value="P:proteolysis"/>
    <property type="evidence" value="ECO:0007669"/>
    <property type="project" value="UniProtKB-KW"/>
</dbReference>
<dbReference type="GO" id="GO:0004252">
    <property type="term" value="F:serine-type endopeptidase activity"/>
    <property type="evidence" value="ECO:0007669"/>
    <property type="project" value="InterPro"/>
</dbReference>
<keyword evidence="10" id="KW-0862">Zinc</keyword>
<evidence type="ECO:0000313" key="15">
    <source>
        <dbReference type="Proteomes" id="UP000664781"/>
    </source>
</evidence>
<comment type="subunit">
    <text evidence="4">Monomer.</text>
</comment>
<dbReference type="Proteomes" id="UP000664781">
    <property type="component" value="Unassembled WGS sequence"/>
</dbReference>
<accession>A0A939FK52</accession>
<keyword evidence="8 12" id="KW-0732">Signal</keyword>
<dbReference type="InterPro" id="IPR007484">
    <property type="entry name" value="Peptidase_M28"/>
</dbReference>
<dbReference type="InterPro" id="IPR041756">
    <property type="entry name" value="M28_SGAP-like"/>
</dbReference>
<evidence type="ECO:0000259" key="13">
    <source>
        <dbReference type="PROSITE" id="PS51829"/>
    </source>
</evidence>
<dbReference type="CDD" id="cd03876">
    <property type="entry name" value="M28_SGAP_like"/>
    <property type="match status" value="1"/>
</dbReference>
<dbReference type="PROSITE" id="PS51829">
    <property type="entry name" value="P_HOMO_B"/>
    <property type="match status" value="1"/>
</dbReference>
<comment type="caution">
    <text evidence="14">The sequence shown here is derived from an EMBL/GenBank/DDBJ whole genome shotgun (WGS) entry which is preliminary data.</text>
</comment>
<dbReference type="InterPro" id="IPR002884">
    <property type="entry name" value="P_dom"/>
</dbReference>
<protein>
    <submittedName>
        <fullName evidence="14">M20/M25/M40 family metallo-hydrolase</fullName>
    </submittedName>
</protein>
<keyword evidence="15" id="KW-1185">Reference proteome</keyword>
<dbReference type="RefSeq" id="WP_086568326.1">
    <property type="nucleotide sequence ID" value="NZ_JAFMOF010000001.1"/>
</dbReference>
<evidence type="ECO:0000313" key="14">
    <source>
        <dbReference type="EMBL" id="MBO0652068.1"/>
    </source>
</evidence>
<feature type="domain" description="P/Homo B" evidence="13">
    <location>
        <begin position="343"/>
        <end position="462"/>
    </location>
</feature>
<feature type="signal peptide" evidence="12">
    <location>
        <begin position="1"/>
        <end position="40"/>
    </location>
</feature>
<evidence type="ECO:0000256" key="6">
    <source>
        <dbReference type="ARBA" id="ARBA00022670"/>
    </source>
</evidence>
<evidence type="ECO:0000256" key="8">
    <source>
        <dbReference type="ARBA" id="ARBA00022729"/>
    </source>
</evidence>
<dbReference type="InterPro" id="IPR045175">
    <property type="entry name" value="M28_fam"/>
</dbReference>
<name>A0A939FK52_9ACTN</name>
<keyword evidence="5" id="KW-0964">Secreted</keyword>
<gene>
    <name evidence="14" type="ORF">J1792_04430</name>
</gene>
<dbReference type="Gene3D" id="2.60.120.260">
    <property type="entry name" value="Galactose-binding domain-like"/>
    <property type="match status" value="1"/>
</dbReference>
<dbReference type="FunFam" id="3.40.630.10:FF:000066">
    <property type="entry name" value="M28 family peptidase"/>
    <property type="match status" value="1"/>
</dbReference>
<dbReference type="PANTHER" id="PTHR12147:SF26">
    <property type="entry name" value="PEPTIDASE M28 DOMAIN-CONTAINING PROTEIN"/>
    <property type="match status" value="1"/>
</dbReference>
<sequence>MLELNGPTLPRRSRRAAVLLATGAAVTAALLGVSSVQANAVPTTAAATTATATAGKTAARAAAAPDISVANVKAHLNQLQSIANANGGNRAHGRSGYKASIDYVKGKLDAAGFTTSVQQFTSNGSTGYNLIADWPGGDADHVIFAGAHLDSVSRGAGINDNGSGSAGILEVALTVAKEGYKPGKHLRFAWWGAEELGLVGSQNYVRQLPAAERSKIDAYLNFDMIGSPNPGYFVYDDDPQLEGVFKDYFATKNIATEIETEGDGRSDHAPFKNAGVRVGGLFSGADYTKTADQAAKWGGTAGQPFDRCYHASCDTTANINDTALDNNSDAIAHAVWTLSSGSTTPPTGKVFESKSQVDIPDAGAAVESSITVGGVQGNAPGALKATVDIRHTYRGDLVVDLVGPSGKAYRLKNSSSNDSAADVTETYTVNASAETANGTWKLRVQDVAAQDSGHIASWKLTF</sequence>
<dbReference type="GO" id="GO:0008235">
    <property type="term" value="F:metalloexopeptidase activity"/>
    <property type="evidence" value="ECO:0007669"/>
    <property type="project" value="InterPro"/>
</dbReference>
<reference evidence="14" key="1">
    <citation type="submission" date="2021-03" db="EMBL/GenBank/DDBJ databases">
        <title>Streptomyces strains.</title>
        <authorList>
            <person name="Lund M.B."/>
            <person name="Toerring T."/>
        </authorList>
    </citation>
    <scope>NUCLEOTIDE SEQUENCE</scope>
    <source>
        <strain evidence="14">JCM 4242</strain>
    </source>
</reference>
<proteinExistence type="inferred from homology"/>
<comment type="similarity">
    <text evidence="3">Belongs to the peptidase M28 family. M28A subfamily.</text>
</comment>
<evidence type="ECO:0000256" key="5">
    <source>
        <dbReference type="ARBA" id="ARBA00022525"/>
    </source>
</evidence>
<dbReference type="PROSITE" id="PS51318">
    <property type="entry name" value="TAT"/>
    <property type="match status" value="1"/>
</dbReference>
<dbReference type="SUPFAM" id="SSF49785">
    <property type="entry name" value="Galactose-binding domain-like"/>
    <property type="match status" value="1"/>
</dbReference>
<dbReference type="Gene3D" id="3.40.630.10">
    <property type="entry name" value="Zn peptidases"/>
    <property type="match status" value="1"/>
</dbReference>
<dbReference type="PANTHER" id="PTHR12147">
    <property type="entry name" value="METALLOPEPTIDASE M28 FAMILY MEMBER"/>
    <property type="match status" value="1"/>
</dbReference>
<dbReference type="InterPro" id="IPR006311">
    <property type="entry name" value="TAT_signal"/>
</dbReference>
<comment type="cofactor">
    <cofactor evidence="1">
        <name>Zn(2+)</name>
        <dbReference type="ChEBI" id="CHEBI:29105"/>
    </cofactor>
</comment>
<dbReference type="Pfam" id="PF01483">
    <property type="entry name" value="P_proprotein"/>
    <property type="match status" value="1"/>
</dbReference>
<dbReference type="GO" id="GO:0046872">
    <property type="term" value="F:metal ion binding"/>
    <property type="evidence" value="ECO:0007669"/>
    <property type="project" value="UniProtKB-KW"/>
</dbReference>
<dbReference type="InterPro" id="IPR008979">
    <property type="entry name" value="Galactose-bd-like_sf"/>
</dbReference>